<name>A0A2J6QP46_9HELO</name>
<evidence type="ECO:0000256" key="1">
    <source>
        <dbReference type="SAM" id="MobiDB-lite"/>
    </source>
</evidence>
<dbReference type="Pfam" id="PF20776">
    <property type="entry name" value="SLS1_N"/>
    <property type="match status" value="1"/>
</dbReference>
<gene>
    <name evidence="4" type="ORF">NA56DRAFT_684432</name>
</gene>
<feature type="region of interest" description="Disordered" evidence="1">
    <location>
        <begin position="882"/>
        <end position="914"/>
    </location>
</feature>
<dbReference type="Proteomes" id="UP000235672">
    <property type="component" value="Unassembled WGS sequence"/>
</dbReference>
<dbReference type="AlphaFoldDB" id="A0A2J6QP46"/>
<feature type="domain" description="SLS1 N-terminal" evidence="2">
    <location>
        <begin position="146"/>
        <end position="266"/>
    </location>
</feature>
<dbReference type="EMBL" id="KZ613465">
    <property type="protein sequence ID" value="PMD28037.1"/>
    <property type="molecule type" value="Genomic_DNA"/>
</dbReference>
<organism evidence="4 5">
    <name type="scientific">Hyaloscypha hepaticicola</name>
    <dbReference type="NCBI Taxonomy" id="2082293"/>
    <lineage>
        <taxon>Eukaryota</taxon>
        <taxon>Fungi</taxon>
        <taxon>Dikarya</taxon>
        <taxon>Ascomycota</taxon>
        <taxon>Pezizomycotina</taxon>
        <taxon>Leotiomycetes</taxon>
        <taxon>Helotiales</taxon>
        <taxon>Hyaloscyphaceae</taxon>
        <taxon>Hyaloscypha</taxon>
    </lineage>
</organism>
<feature type="compositionally biased region" description="Polar residues" evidence="1">
    <location>
        <begin position="34"/>
        <end position="43"/>
    </location>
</feature>
<evidence type="ECO:0000313" key="5">
    <source>
        <dbReference type="Proteomes" id="UP000235672"/>
    </source>
</evidence>
<dbReference type="InterPro" id="IPR048400">
    <property type="entry name" value="SLS1_N"/>
</dbReference>
<sequence>MIIRPASRSHICLSCRRSLAKRKRPAAYHFARQFTTSNLQQDSSEPRDETPSTNNGDVVRKDFDSGPKLPNQSISRRPLGRLHGHRGSKSREDLENLQTTSLGEEANVIVLRDSRISVYEKRTKLEDKQAEHIDILGQLADERGLVGKEDVNSNIDGLKPQKGEEPEDWNDINDLVKQLQDGFTITQLERYIENFEGKREPINPPEEWISETETASILAITPWQPGISDIKDYFDNDPLRGYFLESHTSKQRVILRLLRECWMVELPELEEGLGQFEMKINLDDLVVLLMGDKPVLSGIRNKYLILEGENLEAFPSRSAVRLTTTHAKKNLIVEAVAEAVKSIEKRRLALGDLYPASLGTPTTTRLKNWARKNFDDEVLQELSRTSNSSISRKSRHRILISSTGGKPISGIDIATRYLLTAEDFSDRVQYELATHTPDSGTGTLITYNLVRGLPWRERLRNWSRWISPTMQNDLLPVELNLDPNKSPPTTILTAPAKSREKLKPGRTKKAKPVGQEDETTYWGSDLFTETSVLFGSILHSPLQPMSNLVSAKMLAKDTVAHTFSSHVPNISRLLSKADTKRDEQSWKGGSPIVKKHVLEHLVVHFQPNPFYIPSTAKGEVMRGSLGAAALSAFPPIEMLFDIEDDAAKSVKLKYIRAVTHESKKDVMLPGSAVDLRFQRRTTTRLKRRYINQVEDFLKKSNLNLKGQKRLATPPSIILPISSTICREPGFKVLDGKASKASSEAGEDIRDVEYLYTGLEIRKTRIFNYKGWVLLYTSCEGGKAGGARGELKLRARKDAEVASEEDFLQFAYQVARIITEGEGDDKGMFELPLLRTVQARDTRKLGNNRSPPLLVRQVTSESPEGWHFGDKYVAHRPLQWSRDEHELAGSEPMLKKEREERGVDEGDSGEKRNDR</sequence>
<feature type="domain" description="SLS1 C-terminal" evidence="3">
    <location>
        <begin position="452"/>
        <end position="812"/>
    </location>
</feature>
<reference evidence="4 5" key="1">
    <citation type="submission" date="2016-05" db="EMBL/GenBank/DDBJ databases">
        <title>A degradative enzymes factory behind the ericoid mycorrhizal symbiosis.</title>
        <authorList>
            <consortium name="DOE Joint Genome Institute"/>
            <person name="Martino E."/>
            <person name="Morin E."/>
            <person name="Grelet G."/>
            <person name="Kuo A."/>
            <person name="Kohler A."/>
            <person name="Daghino S."/>
            <person name="Barry K."/>
            <person name="Choi C."/>
            <person name="Cichocki N."/>
            <person name="Clum A."/>
            <person name="Copeland A."/>
            <person name="Hainaut M."/>
            <person name="Haridas S."/>
            <person name="Labutti K."/>
            <person name="Lindquist E."/>
            <person name="Lipzen A."/>
            <person name="Khouja H.-R."/>
            <person name="Murat C."/>
            <person name="Ohm R."/>
            <person name="Olson A."/>
            <person name="Spatafora J."/>
            <person name="Veneault-Fourrey C."/>
            <person name="Henrissat B."/>
            <person name="Grigoriev I."/>
            <person name="Martin F."/>
            <person name="Perotto S."/>
        </authorList>
    </citation>
    <scope>NUCLEOTIDE SEQUENCE [LARGE SCALE GENOMIC DNA]</scope>
    <source>
        <strain evidence="4 5">UAMH 7357</strain>
    </source>
</reference>
<protein>
    <submittedName>
        <fullName evidence="4">Uncharacterized protein</fullName>
    </submittedName>
</protein>
<dbReference type="InterPro" id="IPR048401">
    <property type="entry name" value="SLS1_C"/>
</dbReference>
<accession>A0A2J6QP46</accession>
<dbReference type="Pfam" id="PF20778">
    <property type="entry name" value="SLS1_C"/>
    <property type="match status" value="1"/>
</dbReference>
<dbReference type="STRING" id="1745343.A0A2J6QP46"/>
<evidence type="ECO:0000259" key="3">
    <source>
        <dbReference type="Pfam" id="PF20778"/>
    </source>
</evidence>
<dbReference type="OrthoDB" id="5392646at2759"/>
<feature type="region of interest" description="Disordered" evidence="1">
    <location>
        <begin position="34"/>
        <end position="97"/>
    </location>
</feature>
<feature type="compositionally biased region" description="Basic residues" evidence="1">
    <location>
        <begin position="78"/>
        <end position="88"/>
    </location>
</feature>
<proteinExistence type="predicted"/>
<evidence type="ECO:0000313" key="4">
    <source>
        <dbReference type="EMBL" id="PMD28037.1"/>
    </source>
</evidence>
<keyword evidence="5" id="KW-1185">Reference proteome</keyword>
<evidence type="ECO:0000259" key="2">
    <source>
        <dbReference type="Pfam" id="PF20776"/>
    </source>
</evidence>